<evidence type="ECO:0000259" key="1">
    <source>
        <dbReference type="Pfam" id="PF16242"/>
    </source>
</evidence>
<dbReference type="InterPro" id="IPR052917">
    <property type="entry name" value="Stress-Dev_Protein"/>
</dbReference>
<gene>
    <name evidence="2" type="ORF">ABIA52_002136</name>
</gene>
<dbReference type="PANTHER" id="PTHR34818:SF1">
    <property type="entry name" value="PROTEIN BLI-3"/>
    <property type="match status" value="1"/>
</dbReference>
<evidence type="ECO:0000313" key="3">
    <source>
        <dbReference type="Proteomes" id="UP001620520"/>
    </source>
</evidence>
<name>A0ABW8N6N3_9MICC</name>
<dbReference type="PANTHER" id="PTHR34818">
    <property type="entry name" value="PROTEIN BLI-3"/>
    <property type="match status" value="1"/>
</dbReference>
<dbReference type="SUPFAM" id="SSF50475">
    <property type="entry name" value="FMN-binding split barrel"/>
    <property type="match status" value="1"/>
</dbReference>
<comment type="caution">
    <text evidence="2">The sequence shown here is derived from an EMBL/GenBank/DDBJ whole genome shotgun (WGS) entry which is preliminary data.</text>
</comment>
<dbReference type="Gene3D" id="2.30.110.10">
    <property type="entry name" value="Electron Transport, Fmn-binding Protein, Chain A"/>
    <property type="match status" value="1"/>
</dbReference>
<proteinExistence type="predicted"/>
<protein>
    <submittedName>
        <fullName evidence="2">General stress protein 26</fullName>
    </submittedName>
</protein>
<reference evidence="2 3" key="1">
    <citation type="submission" date="2024-10" db="EMBL/GenBank/DDBJ databases">
        <title>Novel secondary metabolite-producing bacteria for plant disease control.</title>
        <authorList>
            <person name="Chevrette M."/>
        </authorList>
    </citation>
    <scope>NUCLEOTIDE SEQUENCE [LARGE SCALE GENOMIC DNA]</scope>
    <source>
        <strain evidence="2 3">J30 TE3557</strain>
    </source>
</reference>
<accession>A0ABW8N6N3</accession>
<dbReference type="InterPro" id="IPR012349">
    <property type="entry name" value="Split_barrel_FMN-bd"/>
</dbReference>
<dbReference type="Proteomes" id="UP001620520">
    <property type="component" value="Unassembled WGS sequence"/>
</dbReference>
<dbReference type="InterPro" id="IPR038725">
    <property type="entry name" value="YdaG_split_barrel_FMN-bd"/>
</dbReference>
<evidence type="ECO:0000313" key="2">
    <source>
        <dbReference type="EMBL" id="MFK4639247.1"/>
    </source>
</evidence>
<organism evidence="2 3">
    <name type="scientific">Paenarthrobacter histidinolovorans</name>
    <dbReference type="NCBI Taxonomy" id="43664"/>
    <lineage>
        <taxon>Bacteria</taxon>
        <taxon>Bacillati</taxon>
        <taxon>Actinomycetota</taxon>
        <taxon>Actinomycetes</taxon>
        <taxon>Micrococcales</taxon>
        <taxon>Micrococcaceae</taxon>
        <taxon>Paenarthrobacter</taxon>
    </lineage>
</organism>
<dbReference type="Pfam" id="PF16242">
    <property type="entry name" value="Pyrid_ox_like"/>
    <property type="match status" value="1"/>
</dbReference>
<sequence>MKRHMTEEQGISKVTGIINDSRIGMLTTINEEGALVSRPLAVQDVKDDGDMWFFTGLGTSQVAHVRQDSRVNVSFGKNTEWVSVAGTAEVVTDRAKIHELWNQVVEAWFPDGPDTPEVCLLHVDSESAEYWTSPGGTAATVLQWVKSKVTNSRFSVGESDTVEL</sequence>
<feature type="domain" description="General stress protein FMN-binding split barrel" evidence="1">
    <location>
        <begin position="11"/>
        <end position="153"/>
    </location>
</feature>
<keyword evidence="3" id="KW-1185">Reference proteome</keyword>
<dbReference type="EMBL" id="JBIYEW010000003">
    <property type="protein sequence ID" value="MFK4639247.1"/>
    <property type="molecule type" value="Genomic_DNA"/>
</dbReference>